<feature type="transmembrane region" description="Helical" evidence="2">
    <location>
        <begin position="110"/>
        <end position="133"/>
    </location>
</feature>
<keyword evidence="2" id="KW-0812">Transmembrane</keyword>
<keyword evidence="2" id="KW-0472">Membrane</keyword>
<feature type="compositionally biased region" description="Low complexity" evidence="1">
    <location>
        <begin position="19"/>
        <end position="40"/>
    </location>
</feature>
<dbReference type="HOGENOM" id="CLU_323617_0_0_5"/>
<organism evidence="3 4">
    <name type="scientific">Sphingopyxis fribergensis</name>
    <dbReference type="NCBI Taxonomy" id="1515612"/>
    <lineage>
        <taxon>Bacteria</taxon>
        <taxon>Pseudomonadati</taxon>
        <taxon>Pseudomonadota</taxon>
        <taxon>Alphaproteobacteria</taxon>
        <taxon>Sphingomonadales</taxon>
        <taxon>Sphingomonadaceae</taxon>
        <taxon>Sphingopyxis</taxon>
    </lineage>
</organism>
<dbReference type="Proteomes" id="UP000030907">
    <property type="component" value="Chromosome"/>
</dbReference>
<keyword evidence="2" id="KW-1133">Transmembrane helix</keyword>
<evidence type="ECO:0000256" key="2">
    <source>
        <dbReference type="SAM" id="Phobius"/>
    </source>
</evidence>
<feature type="transmembrane region" description="Helical" evidence="2">
    <location>
        <begin position="78"/>
        <end position="98"/>
    </location>
</feature>
<evidence type="ECO:0000313" key="3">
    <source>
        <dbReference type="EMBL" id="AJA08630.1"/>
    </source>
</evidence>
<accession>A0A0A7PF46</accession>
<protein>
    <recommendedName>
        <fullName evidence="5">ATPase</fullName>
    </recommendedName>
</protein>
<evidence type="ECO:0000256" key="1">
    <source>
        <dbReference type="SAM" id="MobiDB-lite"/>
    </source>
</evidence>
<name>A0A0A7PF46_9SPHN</name>
<dbReference type="AlphaFoldDB" id="A0A0A7PF46"/>
<dbReference type="RefSeq" id="WP_039573848.1">
    <property type="nucleotide sequence ID" value="NZ_CP009122.1"/>
</dbReference>
<gene>
    <name evidence="3" type="ORF">SKP52_08575</name>
</gene>
<keyword evidence="4" id="KW-1185">Reference proteome</keyword>
<proteinExistence type="predicted"/>
<dbReference type="KEGG" id="sphk:SKP52_08575"/>
<feature type="region of interest" description="Disordered" evidence="1">
    <location>
        <begin position="1"/>
        <end position="43"/>
    </location>
</feature>
<reference evidence="3 4" key="1">
    <citation type="journal article" date="2015" name="Int. J. Syst. Evol. Microbiol.">
        <title>Description of Sphingopyxis fribergensis sp. nov. - a soil bacterium with the ability to degrade styrene and phenylacetic acid.</title>
        <authorList>
            <person name="Oelschlagel M."/>
            <person name="Ruckert C."/>
            <person name="Kalinowski J."/>
            <person name="Schmidt G."/>
            <person name="Schlomann M."/>
            <person name="Tischler D."/>
        </authorList>
    </citation>
    <scope>NUCLEOTIDE SEQUENCE [LARGE SCALE GENOMIC DNA]</scope>
    <source>
        <strain evidence="3 4">Kp5.2</strain>
    </source>
</reference>
<evidence type="ECO:0000313" key="4">
    <source>
        <dbReference type="Proteomes" id="UP000030907"/>
    </source>
</evidence>
<sequence length="791" mass="83359">MTGDKKIVGLWRNSATNQEADSAEPAEAAAPEAALAPEIEAPTERNWLDMSPLVDAGLTDAEDSNDTPPAVSALRERAAPALLILLALGWTGFALSVATDGFARGPALAAWPATLATIAMPLTLLAVLWMALLRSGRSEQARFTRVAAALREENLALNQSMHSLGLHLADAQKQLGEQAKIVQQLGLDTVSRLTESSDKLASNASVIANAHDQLARSGDVALQRMDGLLAGLPRIDDVAQRLAVNFREAGLVAHQQGANLEARLAALGEEAAKVAQSGIDSTATVLEAIVALQEQTKETESDLLAASAQVADVQGASLANMTKVAGAARDDMLSTVAAMAVQMDKSWRQFREGVDDAAALMDAKLATARDASNAMGAQLLAHADASDALAARITAHVTEVGQQLEILDVSVSASTGVIGRSIDDTKAQLGTFMQEVQSGNASAHQLITHAESLLLALDAVTRELDETLPHALDRIASHGKTTQTALSQLRPILDASELVAQSTASHVNAVQATLKSNEEQMAGHATSQQLLVDRINGSLADAEAALAKLREGADEFAEQGGARMIATLGEVRATADSAANEARLTLEKLVTSARETMQATATDAIDAAFKNEVMAQLSAIEDASARAVAAADSAADRLMRQLITIMDTSASVEQRVSEAEQAIAASDRDSLAKQVGLLTESLKSTAIDVTKIMSTEVSDIAWDAYLKGDRGVFARRAVKLIDNSEAKEVLRLYQADDNFHASVNQFIHDFEAMLRLLIGARDGSAISVTLLSSDIGKLYVALAQAIDRLRG</sequence>
<dbReference type="OrthoDB" id="9777715at2"/>
<dbReference type="STRING" id="1515612.SKP52_08575"/>
<dbReference type="EMBL" id="CP009122">
    <property type="protein sequence ID" value="AJA08630.1"/>
    <property type="molecule type" value="Genomic_DNA"/>
</dbReference>
<evidence type="ECO:0008006" key="5">
    <source>
        <dbReference type="Google" id="ProtNLM"/>
    </source>
</evidence>